<organism evidence="1">
    <name type="scientific">viral metagenome</name>
    <dbReference type="NCBI Taxonomy" id="1070528"/>
    <lineage>
        <taxon>unclassified sequences</taxon>
        <taxon>metagenomes</taxon>
        <taxon>organismal metagenomes</taxon>
    </lineage>
</organism>
<dbReference type="AlphaFoldDB" id="A0A6C0IF51"/>
<sequence>MTSLHHYLCIILIEDPTNNIGNPDVEWQCDPEVFVQNKEVWKKYMNTDRDILCLFRNTDKNLKEGEHILDISANTLTVQGYHVYGALVNPLNSMKALDSYYTYDFLITTTSSSFLVLPKLKKRLLLTPKLHIYMGYLYIHYQFGGDPIPFINGSCICFSKDIAKILTTGNILEYLFARQHHDDVAISIYLSYHGIGPEEANWYYSFENNVISDVDERIKRTDLDNIIHYRVKNTNDRLLMDTLILNKLYDYYYVDKFKKSLISEHTLSTSSSVIP</sequence>
<dbReference type="EMBL" id="MN740152">
    <property type="protein sequence ID" value="QHT90143.1"/>
    <property type="molecule type" value="Genomic_DNA"/>
</dbReference>
<reference evidence="1" key="1">
    <citation type="journal article" date="2020" name="Nature">
        <title>Giant virus diversity and host interactions through global metagenomics.</title>
        <authorList>
            <person name="Schulz F."/>
            <person name="Roux S."/>
            <person name="Paez-Espino D."/>
            <person name="Jungbluth S."/>
            <person name="Walsh D.A."/>
            <person name="Denef V.J."/>
            <person name="McMahon K.D."/>
            <person name="Konstantinidis K.T."/>
            <person name="Eloe-Fadrosh E.A."/>
            <person name="Kyrpides N.C."/>
            <person name="Woyke T."/>
        </authorList>
    </citation>
    <scope>NUCLEOTIDE SEQUENCE</scope>
    <source>
        <strain evidence="1">GVMAG-M-3300023184-62</strain>
    </source>
</reference>
<name>A0A6C0IF51_9ZZZZ</name>
<proteinExistence type="predicted"/>
<accession>A0A6C0IF51</accession>
<protein>
    <submittedName>
        <fullName evidence="1">Uncharacterized protein</fullName>
    </submittedName>
</protein>
<evidence type="ECO:0000313" key="1">
    <source>
        <dbReference type="EMBL" id="QHT90143.1"/>
    </source>
</evidence>